<evidence type="ECO:0000259" key="1">
    <source>
        <dbReference type="PROSITE" id="PS50994"/>
    </source>
</evidence>
<dbReference type="InterPro" id="IPR036397">
    <property type="entry name" value="RNaseH_sf"/>
</dbReference>
<dbReference type="Gene3D" id="3.30.420.10">
    <property type="entry name" value="Ribonuclease H-like superfamily/Ribonuclease H"/>
    <property type="match status" value="1"/>
</dbReference>
<accession>A0A3B4B6M1</accession>
<dbReference type="PROSITE" id="PS50994">
    <property type="entry name" value="INTEGRASE"/>
    <property type="match status" value="1"/>
</dbReference>
<dbReference type="SUPFAM" id="SSF53098">
    <property type="entry name" value="Ribonuclease H-like"/>
    <property type="match status" value="1"/>
</dbReference>
<feature type="domain" description="Integrase catalytic" evidence="1">
    <location>
        <begin position="1"/>
        <end position="106"/>
    </location>
</feature>
<dbReference type="PANTHER" id="PTHR37984:SF7">
    <property type="entry name" value="INTEGRASE CATALYTIC DOMAIN-CONTAINING PROTEIN"/>
    <property type="match status" value="1"/>
</dbReference>
<proteinExistence type="predicted"/>
<protein>
    <recommendedName>
        <fullName evidence="1">Integrase catalytic domain-containing protein</fullName>
    </recommendedName>
</protein>
<keyword evidence="3" id="KW-1185">Reference proteome</keyword>
<dbReference type="GO" id="GO:0003676">
    <property type="term" value="F:nucleic acid binding"/>
    <property type="evidence" value="ECO:0007669"/>
    <property type="project" value="InterPro"/>
</dbReference>
<dbReference type="PANTHER" id="PTHR37984">
    <property type="entry name" value="PROTEIN CBG26694"/>
    <property type="match status" value="1"/>
</dbReference>
<reference evidence="2" key="2">
    <citation type="submission" date="2025-09" db="UniProtKB">
        <authorList>
            <consortium name="Ensembl"/>
        </authorList>
    </citation>
    <scope>IDENTIFICATION</scope>
</reference>
<dbReference type="Proteomes" id="UP000261520">
    <property type="component" value="Unplaced"/>
</dbReference>
<sequence length="227" mass="26071">MEYQVKLFSDNEPQFSSESFKRFAEEWNFVHTTSSLLYPQSNGLVEKSVQTVKRLLAKAKDSRTDYYQSLLVYRTTPLECGMSPARLLMGRRLRSNLPIQESLLKTKEGGKVKRYKEEQKAKQKLYYDRGTQNNNTWAQKVSTRHLLKTDESSGRLCIKRAQLIARLALADTALLPQLSDPRRATDSGRTLATIHKHKLYLCDTTAVLVKMHLHKRNPTGRELGTVL</sequence>
<name>A0A3B4B6M1_9GOBI</name>
<dbReference type="AlphaFoldDB" id="A0A3B4B6M1"/>
<reference evidence="2" key="1">
    <citation type="submission" date="2025-08" db="UniProtKB">
        <authorList>
            <consortium name="Ensembl"/>
        </authorList>
    </citation>
    <scope>IDENTIFICATION</scope>
</reference>
<dbReference type="InterPro" id="IPR001584">
    <property type="entry name" value="Integrase_cat-core"/>
</dbReference>
<dbReference type="GO" id="GO:0015074">
    <property type="term" value="P:DNA integration"/>
    <property type="evidence" value="ECO:0007669"/>
    <property type="project" value="InterPro"/>
</dbReference>
<dbReference type="Ensembl" id="ENSPMGT00000025777.1">
    <property type="protein sequence ID" value="ENSPMGP00000024194.1"/>
    <property type="gene ID" value="ENSPMGG00000019573.1"/>
</dbReference>
<dbReference type="STRING" id="409849.ENSPMGP00000024194"/>
<evidence type="ECO:0000313" key="3">
    <source>
        <dbReference type="Proteomes" id="UP000261520"/>
    </source>
</evidence>
<organism evidence="2 3">
    <name type="scientific">Periophthalmus magnuspinnatus</name>
    <dbReference type="NCBI Taxonomy" id="409849"/>
    <lineage>
        <taxon>Eukaryota</taxon>
        <taxon>Metazoa</taxon>
        <taxon>Chordata</taxon>
        <taxon>Craniata</taxon>
        <taxon>Vertebrata</taxon>
        <taxon>Euteleostomi</taxon>
        <taxon>Actinopterygii</taxon>
        <taxon>Neopterygii</taxon>
        <taxon>Teleostei</taxon>
        <taxon>Neoteleostei</taxon>
        <taxon>Acanthomorphata</taxon>
        <taxon>Gobiaria</taxon>
        <taxon>Gobiiformes</taxon>
        <taxon>Gobioidei</taxon>
        <taxon>Gobiidae</taxon>
        <taxon>Oxudercinae</taxon>
        <taxon>Periophthalmus</taxon>
    </lineage>
</organism>
<dbReference type="InterPro" id="IPR012337">
    <property type="entry name" value="RNaseH-like_sf"/>
</dbReference>
<dbReference type="InterPro" id="IPR050951">
    <property type="entry name" value="Retrovirus_Pol_polyprotein"/>
</dbReference>
<evidence type="ECO:0000313" key="2">
    <source>
        <dbReference type="Ensembl" id="ENSPMGP00000024194.1"/>
    </source>
</evidence>